<organism evidence="2 3">
    <name type="scientific">Buceros rhinoceros silvestris</name>
    <dbReference type="NCBI Taxonomy" id="175836"/>
    <lineage>
        <taxon>Eukaryota</taxon>
        <taxon>Metazoa</taxon>
        <taxon>Chordata</taxon>
        <taxon>Craniata</taxon>
        <taxon>Vertebrata</taxon>
        <taxon>Euteleostomi</taxon>
        <taxon>Archelosauria</taxon>
        <taxon>Archosauria</taxon>
        <taxon>Dinosauria</taxon>
        <taxon>Saurischia</taxon>
        <taxon>Theropoda</taxon>
        <taxon>Coelurosauria</taxon>
        <taxon>Aves</taxon>
        <taxon>Neognathae</taxon>
        <taxon>Neoaves</taxon>
        <taxon>Telluraves</taxon>
        <taxon>Coraciimorphae</taxon>
        <taxon>Bucerotiformes</taxon>
        <taxon>Bucerotidae</taxon>
        <taxon>Buceros</taxon>
    </lineage>
</organism>
<protein>
    <submittedName>
        <fullName evidence="2">Uncharacterized protein</fullName>
    </submittedName>
</protein>
<dbReference type="EMBL" id="KL516440">
    <property type="protein sequence ID" value="KFO88163.1"/>
    <property type="molecule type" value="Genomic_DNA"/>
</dbReference>
<evidence type="ECO:0000313" key="2">
    <source>
        <dbReference type="EMBL" id="KFO88163.1"/>
    </source>
</evidence>
<feature type="transmembrane region" description="Helical" evidence="1">
    <location>
        <begin position="32"/>
        <end position="54"/>
    </location>
</feature>
<keyword evidence="1" id="KW-0812">Transmembrane</keyword>
<feature type="non-terminal residue" evidence="2">
    <location>
        <position position="1"/>
    </location>
</feature>
<evidence type="ECO:0000256" key="1">
    <source>
        <dbReference type="SAM" id="Phobius"/>
    </source>
</evidence>
<sequence length="88" mass="9391">QAFSGQATVQVTTEGPSYLPVPNLLSRPELPVVIPVAVVGGLVACGVAVVWHYLKSRVKPEGASREMVQALLYQKQGHESHVYPVGVV</sequence>
<proteinExistence type="predicted"/>
<reference evidence="2 3" key="1">
    <citation type="submission" date="2014-04" db="EMBL/GenBank/DDBJ databases">
        <title>Genome evolution of avian class.</title>
        <authorList>
            <person name="Zhang G."/>
            <person name="Li C."/>
        </authorList>
    </citation>
    <scope>NUCLEOTIDE SEQUENCE [LARGE SCALE GENOMIC DNA]</scope>
    <source>
        <strain evidence="2">BGI_N320</strain>
    </source>
</reference>
<gene>
    <name evidence="2" type="ORF">N320_10064</name>
</gene>
<dbReference type="Proteomes" id="UP000054064">
    <property type="component" value="Unassembled WGS sequence"/>
</dbReference>
<dbReference type="AlphaFoldDB" id="A0A091HLE9"/>
<keyword evidence="3" id="KW-1185">Reference proteome</keyword>
<feature type="non-terminal residue" evidence="2">
    <location>
        <position position="88"/>
    </location>
</feature>
<keyword evidence="1" id="KW-1133">Transmembrane helix</keyword>
<accession>A0A091HLE9</accession>
<name>A0A091HLE9_BUCRH</name>
<evidence type="ECO:0000313" key="3">
    <source>
        <dbReference type="Proteomes" id="UP000054064"/>
    </source>
</evidence>
<keyword evidence="1" id="KW-0472">Membrane</keyword>